<reference evidence="2" key="1">
    <citation type="journal article" date="2019" name="Int. J. Syst. Evol. Microbiol.">
        <title>The Global Catalogue of Microorganisms (GCM) 10K type strain sequencing project: providing services to taxonomists for standard genome sequencing and annotation.</title>
        <authorList>
            <consortium name="The Broad Institute Genomics Platform"/>
            <consortium name="The Broad Institute Genome Sequencing Center for Infectious Disease"/>
            <person name="Wu L."/>
            <person name="Ma J."/>
        </authorList>
    </citation>
    <scope>NUCLEOTIDE SEQUENCE [LARGE SCALE GENOMIC DNA]</scope>
    <source>
        <strain evidence="2">CGMCC 4.7304</strain>
    </source>
</reference>
<evidence type="ECO:0000313" key="1">
    <source>
        <dbReference type="EMBL" id="MFC5720659.1"/>
    </source>
</evidence>
<proteinExistence type="predicted"/>
<gene>
    <name evidence="1" type="ORF">ACFP1Z_10840</name>
</gene>
<protein>
    <submittedName>
        <fullName evidence="1">Uncharacterized protein</fullName>
    </submittedName>
</protein>
<keyword evidence="2" id="KW-1185">Reference proteome</keyword>
<accession>A0ABW0YVP8</accession>
<dbReference type="RefSeq" id="WP_390315816.1">
    <property type="nucleotide sequence ID" value="NZ_JBHSPB010000005.1"/>
</dbReference>
<organism evidence="1 2">
    <name type="scientific">Streptomyces gamaensis</name>
    <dbReference type="NCBI Taxonomy" id="1763542"/>
    <lineage>
        <taxon>Bacteria</taxon>
        <taxon>Bacillati</taxon>
        <taxon>Actinomycetota</taxon>
        <taxon>Actinomycetes</taxon>
        <taxon>Kitasatosporales</taxon>
        <taxon>Streptomycetaceae</taxon>
        <taxon>Streptomyces</taxon>
    </lineage>
</organism>
<sequence>MARKAKAQRWTLLKVANLAGLANKVAYEARDRGVLHPEVLSPSDALPLLTFDALRRVSWPRENYARNTPTRFRLWESLAIEQSRIELENVDRRTGLYVHPAGAELAVLPSHHVVTALQLVESDTPHLYLPLGKWAQQVREALENFEAGLHLTTQDTGDGAA</sequence>
<evidence type="ECO:0000313" key="2">
    <source>
        <dbReference type="Proteomes" id="UP001596083"/>
    </source>
</evidence>
<name>A0ABW0YVP8_9ACTN</name>
<dbReference type="EMBL" id="JBHSPB010000005">
    <property type="protein sequence ID" value="MFC5720659.1"/>
    <property type="molecule type" value="Genomic_DNA"/>
</dbReference>
<comment type="caution">
    <text evidence="1">The sequence shown here is derived from an EMBL/GenBank/DDBJ whole genome shotgun (WGS) entry which is preliminary data.</text>
</comment>
<dbReference type="Proteomes" id="UP001596083">
    <property type="component" value="Unassembled WGS sequence"/>
</dbReference>